<protein>
    <submittedName>
        <fullName evidence="1">Uncharacterized protein</fullName>
    </submittedName>
</protein>
<organism evidence="1 2">
    <name type="scientific">Peronosclerospora sorghi</name>
    <dbReference type="NCBI Taxonomy" id="230839"/>
    <lineage>
        <taxon>Eukaryota</taxon>
        <taxon>Sar</taxon>
        <taxon>Stramenopiles</taxon>
        <taxon>Oomycota</taxon>
        <taxon>Peronosporomycetes</taxon>
        <taxon>Peronosporales</taxon>
        <taxon>Peronosporaceae</taxon>
        <taxon>Peronosclerospora</taxon>
    </lineage>
</organism>
<evidence type="ECO:0000313" key="2">
    <source>
        <dbReference type="Proteomes" id="UP001163321"/>
    </source>
</evidence>
<comment type="caution">
    <text evidence="1">The sequence shown here is derived from an EMBL/GenBank/DDBJ whole genome shotgun (WGS) entry which is preliminary data.</text>
</comment>
<proteinExistence type="predicted"/>
<evidence type="ECO:0000313" key="1">
    <source>
        <dbReference type="EMBL" id="KAI9915092.1"/>
    </source>
</evidence>
<keyword evidence="2" id="KW-1185">Reference proteome</keyword>
<dbReference type="Proteomes" id="UP001163321">
    <property type="component" value="Chromosome 3"/>
</dbReference>
<accession>A0ACC0W950</accession>
<gene>
    <name evidence="1" type="ORF">PsorP6_006932</name>
</gene>
<dbReference type="EMBL" id="CM047582">
    <property type="protein sequence ID" value="KAI9915092.1"/>
    <property type="molecule type" value="Genomic_DNA"/>
</dbReference>
<name>A0ACC0W950_9STRA</name>
<sequence length="98" mass="10892">MGVCICVAFLRTVAVPNVRVATVILLLDCCYDVFFVFVSPLVFGSSVMDDVATDGPAAYTKRGYRVWTIANDTPRMRSVSTRNPFPCSRFSRACITVW</sequence>
<reference evidence="1 2" key="1">
    <citation type="journal article" date="2022" name="bioRxiv">
        <title>The genome of the oomycete Peronosclerospora sorghi, a cosmopolitan pathogen of maize and sorghum, is inflated with dispersed pseudogenes.</title>
        <authorList>
            <person name="Fletcher K."/>
            <person name="Martin F."/>
            <person name="Isakeit T."/>
            <person name="Cavanaugh K."/>
            <person name="Magill C."/>
            <person name="Michelmore R."/>
        </authorList>
    </citation>
    <scope>NUCLEOTIDE SEQUENCE [LARGE SCALE GENOMIC DNA]</scope>
    <source>
        <strain evidence="1">P6</strain>
    </source>
</reference>